<dbReference type="Proteomes" id="UP000315349">
    <property type="component" value="Chromosome"/>
</dbReference>
<dbReference type="InterPro" id="IPR010869">
    <property type="entry name" value="DUF1501"/>
</dbReference>
<dbReference type="EMBL" id="CP036299">
    <property type="protein sequence ID" value="QDV30402.1"/>
    <property type="molecule type" value="Genomic_DNA"/>
</dbReference>
<dbReference type="KEGG" id="peh:Spb1_23350"/>
<gene>
    <name evidence="1" type="ORF">Spb1_23350</name>
</gene>
<dbReference type="Gene3D" id="3.40.720.10">
    <property type="entry name" value="Alkaline Phosphatase, subunit A"/>
    <property type="match status" value="1"/>
</dbReference>
<dbReference type="PANTHER" id="PTHR43737">
    <property type="entry name" value="BLL7424 PROTEIN"/>
    <property type="match status" value="1"/>
</dbReference>
<evidence type="ECO:0008006" key="3">
    <source>
        <dbReference type="Google" id="ProtNLM"/>
    </source>
</evidence>
<proteinExistence type="predicted"/>
<keyword evidence="2" id="KW-1185">Reference proteome</keyword>
<dbReference type="PANTHER" id="PTHR43737:SF1">
    <property type="entry name" value="DUF1501 DOMAIN-CONTAINING PROTEIN"/>
    <property type="match status" value="1"/>
</dbReference>
<sequence length="496" mass="54474">MPPVPPCEWMTTHHRRSFLGTAAGSLGLGLASLSHLFAAEQSPAPVSSTSTAATTDIIGRPHLTPKAKHVIYLFQNGAPTHVDLFDYKPKLRELHGQPLPESYVGGKRFSTMTGNANGKLILGNVEPFAQHGESGAWVSSLMPHTAQIADELCFVKSMHTEAVNHAPAITFMLTGSELPGRPALGAWLTYGLGSAADNLPGYVVLTSVTKGTSCGQIFYDFYWGSGFLPSRFQGVKFRGSKDPVLYLKDGPGISREFREAMLNDVTALNLQKQALSGDPEISTRIAQSEMAFRMQTSVPELTDLSGESKATLEMYGPQVEQPGSFAYNCLMARRLVERGVRSVQLMHAGWDQHNSLTTELYNQCRDTDQPSAALVKDLKQRGLLDDTLVIWGGEFGRTPFIQGDLANRPRWGRDHHPYAFTVWMAGGGVKNGMTYGASDDLGMNVLENPVHVHDLQATILHLMGIDHERLTYRFQGRQFRLTDVHGHVVHDILNHA</sequence>
<dbReference type="AlphaFoldDB" id="A0A518GP53"/>
<organism evidence="1 2">
    <name type="scientific">Planctopirus ephydatiae</name>
    <dbReference type="NCBI Taxonomy" id="2528019"/>
    <lineage>
        <taxon>Bacteria</taxon>
        <taxon>Pseudomonadati</taxon>
        <taxon>Planctomycetota</taxon>
        <taxon>Planctomycetia</taxon>
        <taxon>Planctomycetales</taxon>
        <taxon>Planctomycetaceae</taxon>
        <taxon>Planctopirus</taxon>
    </lineage>
</organism>
<dbReference type="Pfam" id="PF07394">
    <property type="entry name" value="DUF1501"/>
    <property type="match status" value="1"/>
</dbReference>
<evidence type="ECO:0000313" key="1">
    <source>
        <dbReference type="EMBL" id="QDV30402.1"/>
    </source>
</evidence>
<dbReference type="SUPFAM" id="SSF53649">
    <property type="entry name" value="Alkaline phosphatase-like"/>
    <property type="match status" value="1"/>
</dbReference>
<protein>
    <recommendedName>
        <fullName evidence="3">Sulfatase</fullName>
    </recommendedName>
</protein>
<dbReference type="InterPro" id="IPR017850">
    <property type="entry name" value="Alkaline_phosphatase_core_sf"/>
</dbReference>
<evidence type="ECO:0000313" key="2">
    <source>
        <dbReference type="Proteomes" id="UP000315349"/>
    </source>
</evidence>
<accession>A0A518GP53</accession>
<reference evidence="1 2" key="1">
    <citation type="submission" date="2019-02" db="EMBL/GenBank/DDBJ databases">
        <title>Deep-cultivation of Planctomycetes and their phenomic and genomic characterization uncovers novel biology.</title>
        <authorList>
            <person name="Wiegand S."/>
            <person name="Jogler M."/>
            <person name="Boedeker C."/>
            <person name="Pinto D."/>
            <person name="Vollmers J."/>
            <person name="Rivas-Marin E."/>
            <person name="Kohn T."/>
            <person name="Peeters S.H."/>
            <person name="Heuer A."/>
            <person name="Rast P."/>
            <person name="Oberbeckmann S."/>
            <person name="Bunk B."/>
            <person name="Jeske O."/>
            <person name="Meyerdierks A."/>
            <person name="Storesund J.E."/>
            <person name="Kallscheuer N."/>
            <person name="Luecker S."/>
            <person name="Lage O.M."/>
            <person name="Pohl T."/>
            <person name="Merkel B.J."/>
            <person name="Hornburger P."/>
            <person name="Mueller R.-W."/>
            <person name="Bruemmer F."/>
            <person name="Labrenz M."/>
            <person name="Spormann A.M."/>
            <person name="Op den Camp H."/>
            <person name="Overmann J."/>
            <person name="Amann R."/>
            <person name="Jetten M.S.M."/>
            <person name="Mascher T."/>
            <person name="Medema M.H."/>
            <person name="Devos D.P."/>
            <person name="Kaster A.-K."/>
            <person name="Ovreas L."/>
            <person name="Rohde M."/>
            <person name="Galperin M.Y."/>
            <person name="Jogler C."/>
        </authorList>
    </citation>
    <scope>NUCLEOTIDE SEQUENCE [LARGE SCALE GENOMIC DNA]</scope>
    <source>
        <strain evidence="1 2">Spb1</strain>
    </source>
</reference>
<name>A0A518GP53_9PLAN</name>